<keyword evidence="6" id="KW-0472">Membrane</keyword>
<dbReference type="GO" id="GO:0016811">
    <property type="term" value="F:hydrolase activity, acting on carbon-nitrogen (but not peptide) bonds, in linear amides"/>
    <property type="evidence" value="ECO:0007669"/>
    <property type="project" value="InterPro"/>
</dbReference>
<feature type="binding site" evidence="5">
    <location>
        <position position="334"/>
    </location>
    <ligand>
        <name>Ca(2+)</name>
        <dbReference type="ChEBI" id="CHEBI:29108"/>
    </ligand>
</feature>
<dbReference type="InterPro" id="IPR002692">
    <property type="entry name" value="S45"/>
</dbReference>
<evidence type="ECO:0000313" key="7">
    <source>
        <dbReference type="EMBL" id="HGY54554.1"/>
    </source>
</evidence>
<dbReference type="AlphaFoldDB" id="A0A7V4TYA6"/>
<feature type="binding site" evidence="5">
    <location>
        <position position="192"/>
    </location>
    <ligand>
        <name>Ca(2+)</name>
        <dbReference type="ChEBI" id="CHEBI:29108"/>
    </ligand>
</feature>
<dbReference type="Gene3D" id="1.10.1400.10">
    <property type="match status" value="1"/>
</dbReference>
<dbReference type="PANTHER" id="PTHR34218">
    <property type="entry name" value="PEPTIDASE S45 PENICILLIN AMIDASE"/>
    <property type="match status" value="1"/>
</dbReference>
<keyword evidence="6" id="KW-1133">Transmembrane helix</keyword>
<organism evidence="7">
    <name type="scientific">Caldithrix abyssi</name>
    <dbReference type="NCBI Taxonomy" id="187145"/>
    <lineage>
        <taxon>Bacteria</taxon>
        <taxon>Pseudomonadati</taxon>
        <taxon>Calditrichota</taxon>
        <taxon>Calditrichia</taxon>
        <taxon>Calditrichales</taxon>
        <taxon>Calditrichaceae</taxon>
        <taxon>Caldithrix</taxon>
    </lineage>
</organism>
<feature type="binding site" evidence="5">
    <location>
        <position position="331"/>
    </location>
    <ligand>
        <name>Ca(2+)</name>
        <dbReference type="ChEBI" id="CHEBI:29108"/>
    </ligand>
</feature>
<comment type="similarity">
    <text evidence="1">Belongs to the peptidase S45 family.</text>
</comment>
<evidence type="ECO:0000256" key="1">
    <source>
        <dbReference type="ARBA" id="ARBA00006586"/>
    </source>
</evidence>
<evidence type="ECO:0000256" key="5">
    <source>
        <dbReference type="PIRSR" id="PIRSR001227-2"/>
    </source>
</evidence>
<dbReference type="Gene3D" id="2.30.120.10">
    <property type="match status" value="1"/>
</dbReference>
<dbReference type="PANTHER" id="PTHR34218:SF4">
    <property type="entry name" value="ACYL-HOMOSERINE LACTONE ACYLASE QUIP"/>
    <property type="match status" value="1"/>
</dbReference>
<dbReference type="CDD" id="cd03747">
    <property type="entry name" value="Ntn_PGA_like"/>
    <property type="match status" value="1"/>
</dbReference>
<gene>
    <name evidence="7" type="ORF">ENK44_02520</name>
</gene>
<keyword evidence="3" id="KW-0865">Zymogen</keyword>
<dbReference type="SUPFAM" id="SSF56235">
    <property type="entry name" value="N-terminal nucleophile aminohydrolases (Ntn hydrolases)"/>
    <property type="match status" value="1"/>
</dbReference>
<keyword evidence="2" id="KW-0378">Hydrolase</keyword>
<dbReference type="EMBL" id="DRQG01000023">
    <property type="protein sequence ID" value="HGY54554.1"/>
    <property type="molecule type" value="Genomic_DNA"/>
</dbReference>
<feature type="transmembrane region" description="Helical" evidence="6">
    <location>
        <begin position="9"/>
        <end position="31"/>
    </location>
</feature>
<keyword evidence="5" id="KW-0106">Calcium</keyword>
<dbReference type="GO" id="GO:0017000">
    <property type="term" value="P:antibiotic biosynthetic process"/>
    <property type="evidence" value="ECO:0007669"/>
    <property type="project" value="InterPro"/>
</dbReference>
<dbReference type="InterPro" id="IPR043146">
    <property type="entry name" value="Penicillin_amidase_N_B-knob"/>
</dbReference>
<protein>
    <submittedName>
        <fullName evidence="7">Penicillin acylase family protein</fullName>
    </submittedName>
</protein>
<accession>A0A7V4TYA6</accession>
<name>A0A7V4TYA6_CALAY</name>
<keyword evidence="6" id="KW-0812">Transmembrane</keyword>
<dbReference type="Gene3D" id="3.60.20.10">
    <property type="entry name" value="Glutamine Phosphoribosylpyrophosphate, subunit 1, domain 1"/>
    <property type="match status" value="1"/>
</dbReference>
<reference evidence="7" key="1">
    <citation type="journal article" date="2020" name="mSystems">
        <title>Genome- and Community-Level Interaction Insights into Carbon Utilization and Element Cycling Functions of Hydrothermarchaeota in Hydrothermal Sediment.</title>
        <authorList>
            <person name="Zhou Z."/>
            <person name="Liu Y."/>
            <person name="Xu W."/>
            <person name="Pan J."/>
            <person name="Luo Z.H."/>
            <person name="Li M."/>
        </authorList>
    </citation>
    <scope>NUCLEOTIDE SEQUENCE [LARGE SCALE GENOMIC DNA]</scope>
    <source>
        <strain evidence="7">HyVt-577</strain>
    </source>
</reference>
<evidence type="ECO:0000256" key="6">
    <source>
        <dbReference type="SAM" id="Phobius"/>
    </source>
</evidence>
<dbReference type="InterPro" id="IPR043147">
    <property type="entry name" value="Penicillin_amidase_A-knob"/>
</dbReference>
<evidence type="ECO:0000256" key="3">
    <source>
        <dbReference type="ARBA" id="ARBA00023145"/>
    </source>
</evidence>
<dbReference type="Pfam" id="PF01804">
    <property type="entry name" value="Penicil_amidase"/>
    <property type="match status" value="1"/>
</dbReference>
<dbReference type="Proteomes" id="UP000885779">
    <property type="component" value="Unassembled WGS sequence"/>
</dbReference>
<dbReference type="Gene3D" id="1.10.439.10">
    <property type="entry name" value="Penicillin Amidohydrolase, domain 1"/>
    <property type="match status" value="1"/>
</dbReference>
<feature type="active site" description="Nucleophile" evidence="4">
    <location>
        <position position="256"/>
    </location>
</feature>
<evidence type="ECO:0000256" key="4">
    <source>
        <dbReference type="PIRSR" id="PIRSR001227-1"/>
    </source>
</evidence>
<proteinExistence type="inferred from homology"/>
<dbReference type="InterPro" id="IPR014395">
    <property type="entry name" value="Pen/GL7ACA/AHL_acylase"/>
</dbReference>
<sequence length="791" mass="89949">MKSKKRKIVVYIAGTLFALIVLALTGGYFVLRASLPQEKGKIQLAGLNGAVEITYDQMGIPQVWAENERDLYFAFGYLHASDRLFQMELTRRVAGGRLAEILGDTVLPLDIMQRYLGHSRIAEAQLPHIDAQVRELLQAYSDGVNAGAQALGALPFEFTLLGIDFEPWNVHDCLTLMSFQTWFSNFLMSRDEFIAKMSLKMDSTYLQNLKVIYPGWVPKTVPQNEKPVSIREQFRRSLAGQLFAHHQLPFLMSHSSNSWVVSPQRSVSGAAMLASDPHLDVSRLPQFWYYLGLHLKGSRNEVLGISTPGLPFVAMGHNGKIAWAFTVGGIDVNDYYMEKVNDDTTRYLTPDGWKDLTVHNEEIKVAGKDEPLRLTVRITRHGPLVLKNDALHVLYALRWAGFDADLNKAFAAGFTLPLIDNFNDFRKAVTDFGALDVNWTYADAKGNIGYQLGTPIAIRPWDNSKNLPVPGWKDGYEWQGYRSLDETPHSYNPTRGWLATCNNKQDEANLDYPLYGTFAPERIVRITQLLQSKEKFSVQDMQNFQMDRTDAYAMHWKDRLAGWLRQEGYGAQAGQLARWNGRADAASGETALIALFFHYLRKEIFEDETGKDLRWVRMGLVLQILEDENAPWYDNIRTKDKRETRQDMIKTAIQKAMQQWQGKPWGDFQSLTMRHPMSIVPLLSDMLGLQNGPFPWGGTPGTLNASFYFPDENEEGHFKSIVGPSWRFVIDFSDIDAATMVLPAGNSGNPASEHFMDFFELWRSGKRWNVPFHYEKVKEKSVRTIVLEKQG</sequence>
<dbReference type="InterPro" id="IPR023343">
    <property type="entry name" value="Penicillin_amidase_dom1"/>
</dbReference>
<comment type="cofactor">
    <cofactor evidence="5">
        <name>Ca(2+)</name>
        <dbReference type="ChEBI" id="CHEBI:29108"/>
    </cofactor>
    <text evidence="5">Binds 1 Ca(2+) ion per dimer.</text>
</comment>
<evidence type="ECO:0000256" key="2">
    <source>
        <dbReference type="ARBA" id="ARBA00022801"/>
    </source>
</evidence>
<dbReference type="InterPro" id="IPR029055">
    <property type="entry name" value="Ntn_hydrolases_N"/>
</dbReference>
<keyword evidence="5" id="KW-0479">Metal-binding</keyword>
<dbReference type="GO" id="GO:0046872">
    <property type="term" value="F:metal ion binding"/>
    <property type="evidence" value="ECO:0007669"/>
    <property type="project" value="UniProtKB-KW"/>
</dbReference>
<comment type="caution">
    <text evidence="7">The sequence shown here is derived from an EMBL/GenBank/DDBJ whole genome shotgun (WGS) entry which is preliminary data.</text>
</comment>
<dbReference type="PIRSF" id="PIRSF001227">
    <property type="entry name" value="Pen_acylase"/>
    <property type="match status" value="1"/>
</dbReference>